<dbReference type="Pfam" id="PF00712">
    <property type="entry name" value="DNA_pol3_beta"/>
    <property type="match status" value="1"/>
</dbReference>
<dbReference type="EMBL" id="AZFT01000002">
    <property type="protein sequence ID" value="KRL87427.1"/>
    <property type="molecule type" value="Genomic_DNA"/>
</dbReference>
<dbReference type="PANTHER" id="PTHR30478:SF0">
    <property type="entry name" value="BETA SLIDING CLAMP"/>
    <property type="match status" value="1"/>
</dbReference>
<evidence type="ECO:0000259" key="12">
    <source>
        <dbReference type="Pfam" id="PF02767"/>
    </source>
</evidence>
<keyword evidence="15" id="KW-1185">Reference proteome</keyword>
<sequence>MKFSVHRTAFIQYLNDVQRAISSKAALEILSGIKLDLSEDGLTLTGSNSDISIETIISIADEKAALNIEKTGRVVLPARFFNEIVKKLPEDTMSIEVNDRFQATIKSGSAEFTINGLDPDDYPHLPEIDSREQLTLPGDILKQVINQTVIAASKQETRPILTGIHLAIKGDQLLAVATDSHRLSQRKLNLATASEVDYDIIVPAQSMNELAKMIGELSEDIEIQISENQILFILGNTSFYSRLLEGNYPDTERLIPQSSSTSLEVNAPEFLRAIERASLLSHEGRNNVVKLALQAGSNQATLYSNSPEVGNVEEELTFNKLEGNDLEISFNPDYMKDALRSFGQSEVVLDFTLPLRPFTLVPSESQGEFIQLITPVRTI</sequence>
<gene>
    <name evidence="14" type="ORF">FC32_GL001654</name>
</gene>
<dbReference type="STRING" id="1423724.FC32_GL001654"/>
<reference evidence="14 15" key="1">
    <citation type="journal article" date="2015" name="Genome Announc.">
        <title>Expanding the biotechnology potential of lactobacilli through comparative genomics of 213 strains and associated genera.</title>
        <authorList>
            <person name="Sun Z."/>
            <person name="Harris H.M."/>
            <person name="McCann A."/>
            <person name="Guo C."/>
            <person name="Argimon S."/>
            <person name="Zhang W."/>
            <person name="Yang X."/>
            <person name="Jeffery I.B."/>
            <person name="Cooney J.C."/>
            <person name="Kagawa T.F."/>
            <person name="Liu W."/>
            <person name="Song Y."/>
            <person name="Salvetti E."/>
            <person name="Wrobel A."/>
            <person name="Rasinkangas P."/>
            <person name="Parkhill J."/>
            <person name="Rea M.C."/>
            <person name="O'Sullivan O."/>
            <person name="Ritari J."/>
            <person name="Douillard F.P."/>
            <person name="Paul Ross R."/>
            <person name="Yang R."/>
            <person name="Briner A.E."/>
            <person name="Felis G.E."/>
            <person name="de Vos W.M."/>
            <person name="Barrangou R."/>
            <person name="Klaenhammer T.R."/>
            <person name="Caufield P.W."/>
            <person name="Cui Y."/>
            <person name="Zhang H."/>
            <person name="O'Toole P.W."/>
        </authorList>
    </citation>
    <scope>NUCLEOTIDE SEQUENCE [LARGE SCALE GENOMIC DNA]</scope>
    <source>
        <strain evidence="14 15">DSM 16634</strain>
    </source>
</reference>
<dbReference type="GO" id="GO:0006271">
    <property type="term" value="P:DNA strand elongation involved in DNA replication"/>
    <property type="evidence" value="ECO:0007669"/>
    <property type="project" value="TreeGrafter"/>
</dbReference>
<evidence type="ECO:0000256" key="7">
    <source>
        <dbReference type="ARBA" id="ARBA00022705"/>
    </source>
</evidence>
<dbReference type="GO" id="GO:0008408">
    <property type="term" value="F:3'-5' exonuclease activity"/>
    <property type="evidence" value="ECO:0007669"/>
    <property type="project" value="InterPro"/>
</dbReference>
<comment type="subcellular location">
    <subcellularLocation>
        <location evidence="1 10">Cytoplasm</location>
    </subcellularLocation>
</comment>
<evidence type="ECO:0000256" key="2">
    <source>
        <dbReference type="ARBA" id="ARBA00010752"/>
    </source>
</evidence>
<dbReference type="AlphaFoldDB" id="A0A0R1U833"/>
<dbReference type="InterPro" id="IPR001001">
    <property type="entry name" value="DNA_polIII_beta"/>
</dbReference>
<dbReference type="PANTHER" id="PTHR30478">
    <property type="entry name" value="DNA POLYMERASE III SUBUNIT BETA"/>
    <property type="match status" value="1"/>
</dbReference>
<organism evidence="14 15">
    <name type="scientific">Ligilactobacillus apodemi DSM 16634 = JCM 16172</name>
    <dbReference type="NCBI Taxonomy" id="1423724"/>
    <lineage>
        <taxon>Bacteria</taxon>
        <taxon>Bacillati</taxon>
        <taxon>Bacillota</taxon>
        <taxon>Bacilli</taxon>
        <taxon>Lactobacillales</taxon>
        <taxon>Lactobacillaceae</taxon>
        <taxon>Ligilactobacillus</taxon>
    </lineage>
</organism>
<dbReference type="Pfam" id="PF02768">
    <property type="entry name" value="DNA_pol3_beta_3"/>
    <property type="match status" value="1"/>
</dbReference>
<dbReference type="GO" id="GO:0003887">
    <property type="term" value="F:DNA-directed DNA polymerase activity"/>
    <property type="evidence" value="ECO:0007669"/>
    <property type="project" value="UniProtKB-UniRule"/>
</dbReference>
<dbReference type="GO" id="GO:0009360">
    <property type="term" value="C:DNA polymerase III complex"/>
    <property type="evidence" value="ECO:0007669"/>
    <property type="project" value="InterPro"/>
</dbReference>
<dbReference type="PATRIC" id="fig|1423724.4.peg.1720"/>
<dbReference type="InterPro" id="IPR046938">
    <property type="entry name" value="DNA_clamp_sf"/>
</dbReference>
<dbReference type="Gene3D" id="3.10.150.10">
    <property type="entry name" value="DNA Polymerase III, subunit A, domain 2"/>
    <property type="match status" value="1"/>
</dbReference>
<feature type="domain" description="DNA polymerase III beta sliding clamp N-terminal" evidence="11">
    <location>
        <begin position="1"/>
        <end position="126"/>
    </location>
</feature>
<evidence type="ECO:0000256" key="4">
    <source>
        <dbReference type="ARBA" id="ARBA00022490"/>
    </source>
</evidence>
<evidence type="ECO:0000259" key="11">
    <source>
        <dbReference type="Pfam" id="PF00712"/>
    </source>
</evidence>
<dbReference type="Pfam" id="PF02767">
    <property type="entry name" value="DNA_pol3_beta_2"/>
    <property type="match status" value="1"/>
</dbReference>
<evidence type="ECO:0000256" key="8">
    <source>
        <dbReference type="ARBA" id="ARBA00022932"/>
    </source>
</evidence>
<evidence type="ECO:0000256" key="10">
    <source>
        <dbReference type="PIRNR" id="PIRNR000804"/>
    </source>
</evidence>
<evidence type="ECO:0000256" key="1">
    <source>
        <dbReference type="ARBA" id="ARBA00004496"/>
    </source>
</evidence>
<dbReference type="SUPFAM" id="SSF55979">
    <property type="entry name" value="DNA clamp"/>
    <property type="match status" value="3"/>
</dbReference>
<evidence type="ECO:0000256" key="3">
    <source>
        <dbReference type="ARBA" id="ARBA00021035"/>
    </source>
</evidence>
<feature type="domain" description="DNA polymerase III beta sliding clamp central" evidence="12">
    <location>
        <begin position="136"/>
        <end position="250"/>
    </location>
</feature>
<dbReference type="RefSeq" id="WP_025087214.1">
    <property type="nucleotide sequence ID" value="NZ_AZFT01000002.1"/>
</dbReference>
<dbReference type="Proteomes" id="UP000051324">
    <property type="component" value="Unassembled WGS sequence"/>
</dbReference>
<keyword evidence="9" id="KW-0238">DNA-binding</keyword>
<comment type="similarity">
    <text evidence="2 10">Belongs to the beta sliding clamp family.</text>
</comment>
<keyword evidence="5 10" id="KW-0808">Transferase</keyword>
<evidence type="ECO:0000313" key="14">
    <source>
        <dbReference type="EMBL" id="KRL87427.1"/>
    </source>
</evidence>
<proteinExistence type="inferred from homology"/>
<dbReference type="InterPro" id="IPR022635">
    <property type="entry name" value="DNA_polIII_beta_C"/>
</dbReference>
<dbReference type="PIRSF" id="PIRSF000804">
    <property type="entry name" value="DNA_pol_III_b"/>
    <property type="match status" value="1"/>
</dbReference>
<comment type="caution">
    <text evidence="14">The sequence shown here is derived from an EMBL/GenBank/DDBJ whole genome shotgun (WGS) entry which is preliminary data.</text>
</comment>
<dbReference type="GO" id="GO:0003677">
    <property type="term" value="F:DNA binding"/>
    <property type="evidence" value="ECO:0007669"/>
    <property type="project" value="UniProtKB-UniRule"/>
</dbReference>
<evidence type="ECO:0000259" key="13">
    <source>
        <dbReference type="Pfam" id="PF02768"/>
    </source>
</evidence>
<evidence type="ECO:0000256" key="9">
    <source>
        <dbReference type="ARBA" id="ARBA00023125"/>
    </source>
</evidence>
<keyword evidence="6 10" id="KW-0548">Nucleotidyltransferase</keyword>
<dbReference type="GO" id="GO:0005737">
    <property type="term" value="C:cytoplasm"/>
    <property type="evidence" value="ECO:0007669"/>
    <property type="project" value="UniProtKB-SubCell"/>
</dbReference>
<comment type="function">
    <text evidence="10">Confers DNA tethering and processivity to DNA polymerases and other proteins. Acts as a clamp, forming a ring around DNA (a reaction catalyzed by the clamp-loading complex) which diffuses in an ATP-independent manner freely and bidirectionally along dsDNA. Initially characterized for its ability to contact the catalytic subunit of DNA polymerase III (Pol III), a complex, multichain enzyme responsible for most of the replicative synthesis in bacteria; Pol III exhibits 3'-5' exonuclease proofreading activity. The beta chain is required for initiation of replication as well as for processivity of DNA replication.</text>
</comment>
<evidence type="ECO:0000313" key="15">
    <source>
        <dbReference type="Proteomes" id="UP000051324"/>
    </source>
</evidence>
<dbReference type="OrthoDB" id="8421503at2"/>
<dbReference type="Gene3D" id="3.70.10.10">
    <property type="match status" value="1"/>
</dbReference>
<name>A0A0R1U833_9LACO</name>
<dbReference type="SMART" id="SM00480">
    <property type="entry name" value="POL3Bc"/>
    <property type="match status" value="1"/>
</dbReference>
<evidence type="ECO:0000256" key="6">
    <source>
        <dbReference type="ARBA" id="ARBA00022695"/>
    </source>
</evidence>
<accession>A0A0R1U833</accession>
<protein>
    <recommendedName>
        <fullName evidence="3 10">Beta sliding clamp</fullName>
    </recommendedName>
</protein>
<dbReference type="CDD" id="cd00140">
    <property type="entry name" value="beta_clamp"/>
    <property type="match status" value="1"/>
</dbReference>
<keyword evidence="8 10" id="KW-0239">DNA-directed DNA polymerase</keyword>
<keyword evidence="4 10" id="KW-0963">Cytoplasm</keyword>
<dbReference type="NCBIfam" id="TIGR00663">
    <property type="entry name" value="dnan"/>
    <property type="match status" value="1"/>
</dbReference>
<evidence type="ECO:0000256" key="5">
    <source>
        <dbReference type="ARBA" id="ARBA00022679"/>
    </source>
</evidence>
<dbReference type="InterPro" id="IPR022637">
    <property type="entry name" value="DNA_polIII_beta_cen"/>
</dbReference>
<feature type="domain" description="DNA polymerase III beta sliding clamp C-terminal" evidence="13">
    <location>
        <begin position="253"/>
        <end position="376"/>
    </location>
</feature>
<dbReference type="eggNOG" id="COG0592">
    <property type="taxonomic scope" value="Bacteria"/>
</dbReference>
<dbReference type="InterPro" id="IPR022634">
    <property type="entry name" value="DNA_polIII_beta_N"/>
</dbReference>
<keyword evidence="7 10" id="KW-0235">DNA replication</keyword>
<comment type="subunit">
    <text evidence="10">Forms a ring-shaped head-to-tail homodimer around DNA.</text>
</comment>